<sequence length="151" mass="16915">MNFFDKLKSGVNIIKEGKGIPIPVTANMLQEVLRRNDKLQEVGVEITGGEITVTGKAEADFKVTKKDLSFSITLEPVRMEGRELVFKIAKLKPLNLSILNKRIFDKPPHLTYKSGHIRIDFNSWDIIRKIPVGKIKSYKVVEGAITVVVGV</sequence>
<protein>
    <submittedName>
        <fullName evidence="1">Uncharacterized protein</fullName>
    </submittedName>
</protein>
<reference evidence="1 2" key="1">
    <citation type="submission" date="2021-01" db="EMBL/GenBank/DDBJ databases">
        <title>Genomic Encyclopedia of Type Strains, Phase IV (KMG-IV): sequencing the most valuable type-strain genomes for metagenomic binning, comparative biology and taxonomic classification.</title>
        <authorList>
            <person name="Goeker M."/>
        </authorList>
    </citation>
    <scope>NUCLEOTIDE SEQUENCE [LARGE SCALE GENOMIC DNA]</scope>
    <source>
        <strain evidence="1 2">DSM 25879</strain>
    </source>
</reference>
<evidence type="ECO:0000313" key="1">
    <source>
        <dbReference type="EMBL" id="MBM7619989.1"/>
    </source>
</evidence>
<gene>
    <name evidence="1" type="ORF">JOC95_001841</name>
</gene>
<dbReference type="EMBL" id="JAFBED010000003">
    <property type="protein sequence ID" value="MBM7619989.1"/>
    <property type="molecule type" value="Genomic_DNA"/>
</dbReference>
<keyword evidence="2" id="KW-1185">Reference proteome</keyword>
<dbReference type="RefSeq" id="WP_204415302.1">
    <property type="nucleotide sequence ID" value="NZ_JAFBED010000003.1"/>
</dbReference>
<evidence type="ECO:0000313" key="2">
    <source>
        <dbReference type="Proteomes" id="UP000737402"/>
    </source>
</evidence>
<name>A0ABS2NZE3_9BACI</name>
<comment type="caution">
    <text evidence="1">The sequence shown here is derived from an EMBL/GenBank/DDBJ whole genome shotgun (WGS) entry which is preliminary data.</text>
</comment>
<dbReference type="Proteomes" id="UP000737402">
    <property type="component" value="Unassembled WGS sequence"/>
</dbReference>
<accession>A0ABS2NZE3</accession>
<organism evidence="1 2">
    <name type="scientific">Sutcliffiella tianshenii</name>
    <dbReference type="NCBI Taxonomy" id="1463404"/>
    <lineage>
        <taxon>Bacteria</taxon>
        <taxon>Bacillati</taxon>
        <taxon>Bacillota</taxon>
        <taxon>Bacilli</taxon>
        <taxon>Bacillales</taxon>
        <taxon>Bacillaceae</taxon>
        <taxon>Sutcliffiella</taxon>
    </lineage>
</organism>
<proteinExistence type="predicted"/>